<organism evidence="6 7">
    <name type="scientific">Cryptosporidium andersoni</name>
    <dbReference type="NCBI Taxonomy" id="117008"/>
    <lineage>
        <taxon>Eukaryota</taxon>
        <taxon>Sar</taxon>
        <taxon>Alveolata</taxon>
        <taxon>Apicomplexa</taxon>
        <taxon>Conoidasida</taxon>
        <taxon>Coccidia</taxon>
        <taxon>Eucoccidiorida</taxon>
        <taxon>Eimeriorina</taxon>
        <taxon>Cryptosporidiidae</taxon>
        <taxon>Cryptosporidium</taxon>
    </lineage>
</organism>
<dbReference type="InterPro" id="IPR025712">
    <property type="entry name" value="Nup54_alpha-helical_dom"/>
</dbReference>
<evidence type="ECO:0000256" key="2">
    <source>
        <dbReference type="ARBA" id="ARBA00022448"/>
    </source>
</evidence>
<evidence type="ECO:0000259" key="5">
    <source>
        <dbReference type="Pfam" id="PF13874"/>
    </source>
</evidence>
<evidence type="ECO:0000256" key="3">
    <source>
        <dbReference type="ARBA" id="ARBA00023242"/>
    </source>
</evidence>
<dbReference type="InterPro" id="IPR024864">
    <property type="entry name" value="Nup54/Nup57/Nup44"/>
</dbReference>
<dbReference type="GO" id="GO:0006607">
    <property type="term" value="P:NLS-bearing protein import into nucleus"/>
    <property type="evidence" value="ECO:0007669"/>
    <property type="project" value="TreeGrafter"/>
</dbReference>
<dbReference type="GO" id="GO:0017056">
    <property type="term" value="F:structural constituent of nuclear pore"/>
    <property type="evidence" value="ECO:0007669"/>
    <property type="project" value="TreeGrafter"/>
</dbReference>
<keyword evidence="4" id="KW-0175">Coiled coil</keyword>
<dbReference type="GO" id="GO:0044613">
    <property type="term" value="C:nuclear pore central transport channel"/>
    <property type="evidence" value="ECO:0007669"/>
    <property type="project" value="TreeGrafter"/>
</dbReference>
<reference evidence="6 7" key="1">
    <citation type="submission" date="2016-10" db="EMBL/GenBank/DDBJ databases">
        <title>Reductive evolution of mitochondrial metabolism and differential evolution of invasion-related proteins in Cryptosporidium.</title>
        <authorList>
            <person name="Liu S."/>
            <person name="Roellig D.M."/>
            <person name="Guo Y."/>
            <person name="Li N."/>
            <person name="Frace M.A."/>
            <person name="Tang K."/>
            <person name="Zhang L."/>
            <person name="Feng Y."/>
            <person name="Xiao L."/>
        </authorList>
    </citation>
    <scope>NUCLEOTIDE SEQUENCE [LARGE SCALE GENOMIC DNA]</scope>
    <source>
        <strain evidence="6">30847</strain>
    </source>
</reference>
<feature type="coiled-coil region" evidence="4">
    <location>
        <begin position="155"/>
        <end position="185"/>
    </location>
</feature>
<evidence type="ECO:0000313" key="7">
    <source>
        <dbReference type="Proteomes" id="UP000186804"/>
    </source>
</evidence>
<keyword evidence="7" id="KW-1185">Reference proteome</keyword>
<dbReference type="RefSeq" id="XP_067068137.1">
    <property type="nucleotide sequence ID" value="XM_067211288.1"/>
</dbReference>
<gene>
    <name evidence="6" type="ORF">cand_010490</name>
</gene>
<dbReference type="AlphaFoldDB" id="A0A1J4MS77"/>
<evidence type="ECO:0000313" key="6">
    <source>
        <dbReference type="EMBL" id="OII76291.1"/>
    </source>
</evidence>
<dbReference type="GO" id="GO:0006999">
    <property type="term" value="P:nuclear pore organization"/>
    <property type="evidence" value="ECO:0007669"/>
    <property type="project" value="TreeGrafter"/>
</dbReference>
<comment type="subcellular location">
    <subcellularLocation>
        <location evidence="1">Nucleus</location>
    </subcellularLocation>
</comment>
<dbReference type="PANTHER" id="PTHR13000">
    <property type="entry name" value="NUCLEOPORIN P54"/>
    <property type="match status" value="1"/>
</dbReference>
<name>A0A1J4MS77_9CRYT</name>
<keyword evidence="2" id="KW-0813">Transport</keyword>
<sequence>MSLFNNIGTGSSGLFGNSGNLNINTGITQGLGIGDTTVSPLGTSSLGSQTNINNSNINQIPSLNTLPVQQRQELERFEKRKISLQDGTSLMNPNMIALTYQLDSKATEKQQEVDNYIYYNMNDEQIIKELNITKERNPDPNKCYTLPLKGFGELVMREQQQRNELENLLNDMKAVKEENLKLLEMLNNKTLIRIEECKKRHQHIIHQLVHISCMLEEYGEKHNLAQINHHLDNQLNQTLHRIQENQMRLGVWQSIMNQINTDIKCIEDTLQDDNQASNNSLYESIDLETILETLDNQQSLLENLDKVLRQDVHAITQLTSRA</sequence>
<evidence type="ECO:0000256" key="4">
    <source>
        <dbReference type="SAM" id="Coils"/>
    </source>
</evidence>
<dbReference type="PANTHER" id="PTHR13000:SF0">
    <property type="entry name" value="NUCLEOPORIN P54"/>
    <property type="match status" value="1"/>
</dbReference>
<protein>
    <recommendedName>
        <fullName evidence="5">Nucleoporin Nup54 alpha-helical domain-containing protein</fullName>
    </recommendedName>
</protein>
<comment type="caution">
    <text evidence="6">The sequence shown here is derived from an EMBL/GenBank/DDBJ whole genome shotgun (WGS) entry which is preliminary data.</text>
</comment>
<keyword evidence="3" id="KW-0539">Nucleus</keyword>
<dbReference type="EMBL" id="LRBS01000067">
    <property type="protein sequence ID" value="OII76291.1"/>
    <property type="molecule type" value="Genomic_DNA"/>
</dbReference>
<dbReference type="Proteomes" id="UP000186804">
    <property type="component" value="Unassembled WGS sequence"/>
</dbReference>
<dbReference type="GO" id="GO:0036228">
    <property type="term" value="P:protein localization to nuclear inner membrane"/>
    <property type="evidence" value="ECO:0007669"/>
    <property type="project" value="TreeGrafter"/>
</dbReference>
<accession>A0A1J4MS77</accession>
<feature type="domain" description="Nucleoporin Nup54 alpha-helical" evidence="5">
    <location>
        <begin position="129"/>
        <end position="258"/>
    </location>
</feature>
<dbReference type="GeneID" id="92365234"/>
<dbReference type="OrthoDB" id="343430at2759"/>
<proteinExistence type="predicted"/>
<dbReference type="VEuPathDB" id="CryptoDB:cand_010490"/>
<dbReference type="Pfam" id="PF13874">
    <property type="entry name" value="Nup54"/>
    <property type="match status" value="1"/>
</dbReference>
<evidence type="ECO:0000256" key="1">
    <source>
        <dbReference type="ARBA" id="ARBA00004123"/>
    </source>
</evidence>